<evidence type="ECO:0000256" key="1">
    <source>
        <dbReference type="SAM" id="MobiDB-lite"/>
    </source>
</evidence>
<feature type="region of interest" description="Disordered" evidence="1">
    <location>
        <begin position="43"/>
        <end position="64"/>
    </location>
</feature>
<reference evidence="2" key="1">
    <citation type="submission" date="2020-06" db="EMBL/GenBank/DDBJ databases">
        <authorList>
            <person name="Li T."/>
            <person name="Hu X."/>
            <person name="Zhang T."/>
            <person name="Song X."/>
            <person name="Zhang H."/>
            <person name="Dai N."/>
            <person name="Sheng W."/>
            <person name="Hou X."/>
            <person name="Wei L."/>
        </authorList>
    </citation>
    <scope>NUCLEOTIDE SEQUENCE</scope>
    <source>
        <strain evidence="2">G01</strain>
        <tissue evidence="2">Leaf</tissue>
    </source>
</reference>
<evidence type="ECO:0000313" key="2">
    <source>
        <dbReference type="EMBL" id="KAL0286669.1"/>
    </source>
</evidence>
<organism evidence="2">
    <name type="scientific">Sesamum angustifolium</name>
    <dbReference type="NCBI Taxonomy" id="2727405"/>
    <lineage>
        <taxon>Eukaryota</taxon>
        <taxon>Viridiplantae</taxon>
        <taxon>Streptophyta</taxon>
        <taxon>Embryophyta</taxon>
        <taxon>Tracheophyta</taxon>
        <taxon>Spermatophyta</taxon>
        <taxon>Magnoliopsida</taxon>
        <taxon>eudicotyledons</taxon>
        <taxon>Gunneridae</taxon>
        <taxon>Pentapetalae</taxon>
        <taxon>asterids</taxon>
        <taxon>lamiids</taxon>
        <taxon>Lamiales</taxon>
        <taxon>Pedaliaceae</taxon>
        <taxon>Sesamum</taxon>
    </lineage>
</organism>
<dbReference type="EMBL" id="JACGWK010001523">
    <property type="protein sequence ID" value="KAL0286669.1"/>
    <property type="molecule type" value="Genomic_DNA"/>
</dbReference>
<proteinExistence type="predicted"/>
<gene>
    <name evidence="2" type="ORF">Sangu_2470200</name>
</gene>
<sequence length="64" mass="7029">MERNRPEERITRRALLDERDHGGSWGRGIRKNGGEVMVKHLAKQSGGSVNPGESVMSGTNVPET</sequence>
<name>A0AAW2IX12_9LAMI</name>
<dbReference type="AlphaFoldDB" id="A0AAW2IX12"/>
<accession>A0AAW2IX12</accession>
<comment type="caution">
    <text evidence="2">The sequence shown here is derived from an EMBL/GenBank/DDBJ whole genome shotgun (WGS) entry which is preliminary data.</text>
</comment>
<reference evidence="2" key="2">
    <citation type="journal article" date="2024" name="Plant">
        <title>Genomic evolution and insights into agronomic trait innovations of Sesamum species.</title>
        <authorList>
            <person name="Miao H."/>
            <person name="Wang L."/>
            <person name="Qu L."/>
            <person name="Liu H."/>
            <person name="Sun Y."/>
            <person name="Le M."/>
            <person name="Wang Q."/>
            <person name="Wei S."/>
            <person name="Zheng Y."/>
            <person name="Lin W."/>
            <person name="Duan Y."/>
            <person name="Cao H."/>
            <person name="Xiong S."/>
            <person name="Wang X."/>
            <person name="Wei L."/>
            <person name="Li C."/>
            <person name="Ma Q."/>
            <person name="Ju M."/>
            <person name="Zhao R."/>
            <person name="Li G."/>
            <person name="Mu C."/>
            <person name="Tian Q."/>
            <person name="Mei H."/>
            <person name="Zhang T."/>
            <person name="Gao T."/>
            <person name="Zhang H."/>
        </authorList>
    </citation>
    <scope>NUCLEOTIDE SEQUENCE</scope>
    <source>
        <strain evidence="2">G01</strain>
    </source>
</reference>
<protein>
    <submittedName>
        <fullName evidence="2">Uncharacterized protein</fullName>
    </submittedName>
</protein>